<accession>K5VNR9</accession>
<feature type="compositionally biased region" description="Polar residues" evidence="1">
    <location>
        <begin position="86"/>
        <end position="101"/>
    </location>
</feature>
<dbReference type="GeneID" id="18919962"/>
<dbReference type="GO" id="GO:0016287">
    <property type="term" value="F:glycerone-phosphate O-acyltransferase activity"/>
    <property type="evidence" value="ECO:0007669"/>
    <property type="project" value="TreeGrafter"/>
</dbReference>
<sequence length="388" mass="42983">MDSKLVYRALRQISQWTVDGFYSEVRVSGQENVPATGPLIVTPCHHNEILDIATLAVTMPHRRPVCFWAKSTMFANSIAKTIMTSSGSIPVRRNPNNSSNAGDKKKHGSESNFALFRETFRALDKGEVVGVFPEGTSYTEPHIAQIKEGAAWAALEHARWQMQHTSEYKEGGPEKLMVVPVGIIYTDKSHFQSQVLVQYGKPIDTEPYAQRYLASNDPHAEVKELTAEIETRLTKLTVNAKDWCTTMSTSPKRRSFHTPHPWPVMQLSYSLMDRFDDGNSQEAVTKLVKYSGILYHAGISHGSLVALYSSSEKPSRAVSIGVFLREAITTVLHPRFLCFFPIGLLHIPAYIVGSCAARFLADPQEPETLAERKAVCGGVTFGATAALL</sequence>
<dbReference type="GO" id="GO:0008654">
    <property type="term" value="P:phospholipid biosynthetic process"/>
    <property type="evidence" value="ECO:0007669"/>
    <property type="project" value="TreeGrafter"/>
</dbReference>
<evidence type="ECO:0000313" key="3">
    <source>
        <dbReference type="EMBL" id="EKM48244.1"/>
    </source>
</evidence>
<feature type="region of interest" description="Disordered" evidence="1">
    <location>
        <begin position="86"/>
        <end position="109"/>
    </location>
</feature>
<feature type="non-terminal residue" evidence="3">
    <location>
        <position position="388"/>
    </location>
</feature>
<dbReference type="PANTHER" id="PTHR31605">
    <property type="entry name" value="GLYCEROL-3-PHOSPHATE O-ACYLTRANSFERASE 1"/>
    <property type="match status" value="1"/>
</dbReference>
<dbReference type="AlphaFoldDB" id="K5VNR9"/>
<evidence type="ECO:0000259" key="2">
    <source>
        <dbReference type="SMART" id="SM00563"/>
    </source>
</evidence>
<gene>
    <name evidence="3" type="ORF">PHACADRAFT_51675</name>
</gene>
<name>K5VNR9_PHACS</name>
<dbReference type="InParanoid" id="K5VNR9"/>
<dbReference type="Pfam" id="PF01553">
    <property type="entry name" value="Acyltransferase"/>
    <property type="match status" value="1"/>
</dbReference>
<evidence type="ECO:0000313" key="4">
    <source>
        <dbReference type="Proteomes" id="UP000008370"/>
    </source>
</evidence>
<feature type="domain" description="Phospholipid/glycerol acyltransferase" evidence="2">
    <location>
        <begin position="39"/>
        <end position="186"/>
    </location>
</feature>
<reference evidence="3 4" key="1">
    <citation type="journal article" date="2012" name="BMC Genomics">
        <title>Comparative genomics of the white-rot fungi, Phanerochaete carnosa and P. chrysosporium, to elucidate the genetic basis of the distinct wood types they colonize.</title>
        <authorList>
            <person name="Suzuki H."/>
            <person name="MacDonald J."/>
            <person name="Syed K."/>
            <person name="Salamov A."/>
            <person name="Hori C."/>
            <person name="Aerts A."/>
            <person name="Henrissat B."/>
            <person name="Wiebenga A."/>
            <person name="vanKuyk P.A."/>
            <person name="Barry K."/>
            <person name="Lindquist E."/>
            <person name="LaButti K."/>
            <person name="Lapidus A."/>
            <person name="Lucas S."/>
            <person name="Coutinho P."/>
            <person name="Gong Y."/>
            <person name="Samejima M."/>
            <person name="Mahadevan R."/>
            <person name="Abou-Zaid M."/>
            <person name="de Vries R.P."/>
            <person name="Igarashi K."/>
            <person name="Yadav J.S."/>
            <person name="Grigoriev I.V."/>
            <person name="Master E.R."/>
        </authorList>
    </citation>
    <scope>NUCLEOTIDE SEQUENCE [LARGE SCALE GENOMIC DNA]</scope>
    <source>
        <strain evidence="3 4">HHB-10118-sp</strain>
    </source>
</reference>
<dbReference type="InterPro" id="IPR052744">
    <property type="entry name" value="GPAT/DAPAT"/>
</dbReference>
<dbReference type="PANTHER" id="PTHR31605:SF0">
    <property type="entry name" value="GLYCEROL-3-PHOSPHATE O-ACYLTRANSFERASE 1"/>
    <property type="match status" value="1"/>
</dbReference>
<evidence type="ECO:0000256" key="1">
    <source>
        <dbReference type="SAM" id="MobiDB-lite"/>
    </source>
</evidence>
<dbReference type="STRING" id="650164.K5VNR9"/>
<organism evidence="3 4">
    <name type="scientific">Phanerochaete carnosa (strain HHB-10118-sp)</name>
    <name type="common">White-rot fungus</name>
    <name type="synonym">Peniophora carnosa</name>
    <dbReference type="NCBI Taxonomy" id="650164"/>
    <lineage>
        <taxon>Eukaryota</taxon>
        <taxon>Fungi</taxon>
        <taxon>Dikarya</taxon>
        <taxon>Basidiomycota</taxon>
        <taxon>Agaricomycotina</taxon>
        <taxon>Agaricomycetes</taxon>
        <taxon>Polyporales</taxon>
        <taxon>Phanerochaetaceae</taxon>
        <taxon>Phanerochaete</taxon>
    </lineage>
</organism>
<dbReference type="InterPro" id="IPR002123">
    <property type="entry name" value="Plipid/glycerol_acylTrfase"/>
</dbReference>
<proteinExistence type="predicted"/>
<dbReference type="HOGENOM" id="CLU_026175_1_0_1"/>
<dbReference type="Proteomes" id="UP000008370">
    <property type="component" value="Unassembled WGS sequence"/>
</dbReference>
<protein>
    <recommendedName>
        <fullName evidence="2">Phospholipid/glycerol acyltransferase domain-containing protein</fullName>
    </recommendedName>
</protein>
<dbReference type="RefSeq" id="XP_007403204.1">
    <property type="nucleotide sequence ID" value="XM_007403142.1"/>
</dbReference>
<dbReference type="KEGG" id="pco:PHACADRAFT_51675"/>
<dbReference type="SUPFAM" id="SSF69593">
    <property type="entry name" value="Glycerol-3-phosphate (1)-acyltransferase"/>
    <property type="match status" value="1"/>
</dbReference>
<keyword evidence="4" id="KW-1185">Reference proteome</keyword>
<dbReference type="GO" id="GO:0004366">
    <property type="term" value="F:glycerol-3-phosphate O-acyltransferase activity"/>
    <property type="evidence" value="ECO:0007669"/>
    <property type="project" value="TreeGrafter"/>
</dbReference>
<dbReference type="EMBL" id="JH931261">
    <property type="protein sequence ID" value="EKM48244.1"/>
    <property type="molecule type" value="Genomic_DNA"/>
</dbReference>
<dbReference type="SMART" id="SM00563">
    <property type="entry name" value="PlsC"/>
    <property type="match status" value="1"/>
</dbReference>
<dbReference type="CDD" id="cd07992">
    <property type="entry name" value="LPLAT_AAK14816-like"/>
    <property type="match status" value="1"/>
</dbReference>
<dbReference type="OrthoDB" id="1044435at2759"/>